<evidence type="ECO:0000256" key="5">
    <source>
        <dbReference type="ARBA" id="ARBA00023136"/>
    </source>
</evidence>
<evidence type="ECO:0000259" key="7">
    <source>
        <dbReference type="Pfam" id="PF00482"/>
    </source>
</evidence>
<sequence length="316" mass="35030">MRVTLLLVFISVFVGTFPLVAAVRAVRQAHQIRRRVRNLAVSAGVPDEGPEYALLRETTVAEQVLARLPITRSIKTQVELSGVELSTTQFLLLVAVAWVTGFVILYIWKESVAAACLAALAFGALPFAYIVKAKQRRNERFAEQLPDALVMVARSLRAGHSLAAAVELVGQELPEPVGGMFRQAYEQQKLGVRMVESLLSLKNRVESPDFSFFITIIRINRESGGNLSEILDKLADTLRARLQIRRQVDVLTAEGRISGYILVALPVAMFAVFYLLRPGYLDVFFTRGLCQYLLGAAVLGQVVGYLMIRRIINISI</sequence>
<gene>
    <name evidence="8" type="ORF">JFN91_14225</name>
</gene>
<name>A0ABS0YGH6_9BACT</name>
<accession>A0ABS0YGH6</accession>
<reference evidence="8 9" key="1">
    <citation type="submission" date="2020-12" db="EMBL/GenBank/DDBJ databases">
        <title>Geomonas sp. Red421, isolated from paddy soil.</title>
        <authorList>
            <person name="Xu Z."/>
            <person name="Zhang Z."/>
            <person name="Masuda Y."/>
            <person name="Itoh H."/>
            <person name="Senoo K."/>
        </authorList>
    </citation>
    <scope>NUCLEOTIDE SEQUENCE [LARGE SCALE GENOMIC DNA]</scope>
    <source>
        <strain evidence="8 9">Red421</strain>
    </source>
</reference>
<dbReference type="EMBL" id="JAEMHL010000007">
    <property type="protein sequence ID" value="MBJ6751371.1"/>
    <property type="molecule type" value="Genomic_DNA"/>
</dbReference>
<feature type="transmembrane region" description="Helical" evidence="6">
    <location>
        <begin position="6"/>
        <end position="26"/>
    </location>
</feature>
<evidence type="ECO:0000256" key="4">
    <source>
        <dbReference type="ARBA" id="ARBA00022989"/>
    </source>
</evidence>
<feature type="transmembrane region" description="Helical" evidence="6">
    <location>
        <begin position="257"/>
        <end position="277"/>
    </location>
</feature>
<evidence type="ECO:0000313" key="9">
    <source>
        <dbReference type="Proteomes" id="UP000614714"/>
    </source>
</evidence>
<feature type="transmembrane region" description="Helical" evidence="6">
    <location>
        <begin position="90"/>
        <end position="106"/>
    </location>
</feature>
<evidence type="ECO:0000256" key="6">
    <source>
        <dbReference type="SAM" id="Phobius"/>
    </source>
</evidence>
<keyword evidence="9" id="KW-1185">Reference proteome</keyword>
<organism evidence="8 9">
    <name type="scientific">Geomonas anaerohicana</name>
    <dbReference type="NCBI Taxonomy" id="2798583"/>
    <lineage>
        <taxon>Bacteria</taxon>
        <taxon>Pseudomonadati</taxon>
        <taxon>Thermodesulfobacteriota</taxon>
        <taxon>Desulfuromonadia</taxon>
        <taxon>Geobacterales</taxon>
        <taxon>Geobacteraceae</taxon>
        <taxon>Geomonas</taxon>
    </lineage>
</organism>
<keyword evidence="4 6" id="KW-1133">Transmembrane helix</keyword>
<dbReference type="RefSeq" id="WP_199389846.1">
    <property type="nucleotide sequence ID" value="NZ_JAEMHL010000007.1"/>
</dbReference>
<dbReference type="PANTHER" id="PTHR35007">
    <property type="entry name" value="INTEGRAL MEMBRANE PROTEIN-RELATED"/>
    <property type="match status" value="1"/>
</dbReference>
<dbReference type="PANTHER" id="PTHR35007:SF1">
    <property type="entry name" value="PILUS ASSEMBLY PROTEIN"/>
    <property type="match status" value="1"/>
</dbReference>
<feature type="transmembrane region" description="Helical" evidence="6">
    <location>
        <begin position="289"/>
        <end position="308"/>
    </location>
</feature>
<keyword evidence="3 6" id="KW-0812">Transmembrane</keyword>
<dbReference type="Proteomes" id="UP000614714">
    <property type="component" value="Unassembled WGS sequence"/>
</dbReference>
<dbReference type="InterPro" id="IPR042094">
    <property type="entry name" value="T2SS_GspF_sf"/>
</dbReference>
<dbReference type="Pfam" id="PF00482">
    <property type="entry name" value="T2SSF"/>
    <property type="match status" value="1"/>
</dbReference>
<feature type="domain" description="Type II secretion system protein GspF" evidence="7">
    <location>
        <begin position="152"/>
        <end position="274"/>
    </location>
</feature>
<evidence type="ECO:0000256" key="2">
    <source>
        <dbReference type="ARBA" id="ARBA00022475"/>
    </source>
</evidence>
<feature type="transmembrane region" description="Helical" evidence="6">
    <location>
        <begin position="112"/>
        <end position="131"/>
    </location>
</feature>
<evidence type="ECO:0000313" key="8">
    <source>
        <dbReference type="EMBL" id="MBJ6751371.1"/>
    </source>
</evidence>
<proteinExistence type="predicted"/>
<protein>
    <submittedName>
        <fullName evidence="8">Type II secretion system F family protein</fullName>
    </submittedName>
</protein>
<comment type="caution">
    <text evidence="8">The sequence shown here is derived from an EMBL/GenBank/DDBJ whole genome shotgun (WGS) entry which is preliminary data.</text>
</comment>
<keyword evidence="2" id="KW-1003">Cell membrane</keyword>
<evidence type="ECO:0000256" key="1">
    <source>
        <dbReference type="ARBA" id="ARBA00004651"/>
    </source>
</evidence>
<dbReference type="InterPro" id="IPR018076">
    <property type="entry name" value="T2SS_GspF_dom"/>
</dbReference>
<dbReference type="Gene3D" id="1.20.81.30">
    <property type="entry name" value="Type II secretion system (T2SS), domain F"/>
    <property type="match status" value="1"/>
</dbReference>
<keyword evidence="5 6" id="KW-0472">Membrane</keyword>
<evidence type="ECO:0000256" key="3">
    <source>
        <dbReference type="ARBA" id="ARBA00022692"/>
    </source>
</evidence>
<comment type="subcellular location">
    <subcellularLocation>
        <location evidence="1">Cell membrane</location>
        <topology evidence="1">Multi-pass membrane protein</topology>
    </subcellularLocation>
</comment>